<dbReference type="EMBL" id="CAEZXF010000005">
    <property type="protein sequence ID" value="CAB4670688.1"/>
    <property type="molecule type" value="Genomic_DNA"/>
</dbReference>
<protein>
    <submittedName>
        <fullName evidence="4">Unannotated protein</fullName>
    </submittedName>
</protein>
<dbReference type="PANTHER" id="PTHR23407:SF1">
    <property type="entry name" value="5-FORMYLTETRAHYDROFOLATE CYCLO-LIGASE"/>
    <property type="match status" value="1"/>
</dbReference>
<dbReference type="EMBL" id="CAFBNN010000008">
    <property type="protein sequence ID" value="CAB4944534.1"/>
    <property type="molecule type" value="Genomic_DNA"/>
</dbReference>
<dbReference type="Gene3D" id="3.40.50.10420">
    <property type="entry name" value="NagB/RpiA/CoA transferase-like"/>
    <property type="match status" value="1"/>
</dbReference>
<evidence type="ECO:0000313" key="4">
    <source>
        <dbReference type="EMBL" id="CAB4334905.1"/>
    </source>
</evidence>
<dbReference type="SUPFAM" id="SSF100950">
    <property type="entry name" value="NagB/RpiA/CoA transferase-like"/>
    <property type="match status" value="1"/>
</dbReference>
<comment type="similarity">
    <text evidence="1">Belongs to the 5-formyltetrahydrofolate cyclo-ligase family.</text>
</comment>
<dbReference type="EMBL" id="CAEZUC010000006">
    <property type="protein sequence ID" value="CAB4583239.1"/>
    <property type="molecule type" value="Genomic_DNA"/>
</dbReference>
<dbReference type="EMBL" id="CAESAC010000048">
    <property type="protein sequence ID" value="CAB4334905.1"/>
    <property type="molecule type" value="Genomic_DNA"/>
</dbReference>
<dbReference type="EMBL" id="CAFBLG010000025">
    <property type="protein sequence ID" value="CAB4860927.1"/>
    <property type="molecule type" value="Genomic_DNA"/>
</dbReference>
<dbReference type="InterPro" id="IPR024185">
    <property type="entry name" value="FTHF_cligase-like_sf"/>
</dbReference>
<proteinExistence type="inferred from homology"/>
<organism evidence="4">
    <name type="scientific">freshwater metagenome</name>
    <dbReference type="NCBI Taxonomy" id="449393"/>
    <lineage>
        <taxon>unclassified sequences</taxon>
        <taxon>metagenomes</taxon>
        <taxon>ecological metagenomes</taxon>
    </lineage>
</organism>
<keyword evidence="2" id="KW-0547">Nucleotide-binding</keyword>
<gene>
    <name evidence="5" type="ORF">UFOPK1776_00134</name>
    <name evidence="6" type="ORF">UFOPK2355_00052</name>
    <name evidence="7" type="ORF">UFOPK2886_00135</name>
    <name evidence="8" type="ORF">UFOPK3295_00420</name>
    <name evidence="9" type="ORF">UFOPK3797_00131</name>
    <name evidence="4" type="ORF">UFOPK4028_00468</name>
</gene>
<evidence type="ECO:0000256" key="3">
    <source>
        <dbReference type="ARBA" id="ARBA00022840"/>
    </source>
</evidence>
<dbReference type="GO" id="GO:0005524">
    <property type="term" value="F:ATP binding"/>
    <property type="evidence" value="ECO:0007669"/>
    <property type="project" value="UniProtKB-KW"/>
</dbReference>
<evidence type="ECO:0000313" key="6">
    <source>
        <dbReference type="EMBL" id="CAB4670688.1"/>
    </source>
</evidence>
<dbReference type="GO" id="GO:0009396">
    <property type="term" value="P:folic acid-containing compound biosynthetic process"/>
    <property type="evidence" value="ECO:0007669"/>
    <property type="project" value="TreeGrafter"/>
</dbReference>
<dbReference type="InterPro" id="IPR037171">
    <property type="entry name" value="NagB/RpiA_transferase-like"/>
</dbReference>
<evidence type="ECO:0000256" key="1">
    <source>
        <dbReference type="ARBA" id="ARBA00010638"/>
    </source>
</evidence>
<dbReference type="AlphaFoldDB" id="A0A6J5YWP6"/>
<dbReference type="GO" id="GO:0030272">
    <property type="term" value="F:5-formyltetrahydrofolate cyclo-ligase activity"/>
    <property type="evidence" value="ECO:0007669"/>
    <property type="project" value="TreeGrafter"/>
</dbReference>
<evidence type="ECO:0000256" key="2">
    <source>
        <dbReference type="ARBA" id="ARBA00022741"/>
    </source>
</evidence>
<dbReference type="PIRSF" id="PIRSF006806">
    <property type="entry name" value="FTHF_cligase"/>
    <property type="match status" value="1"/>
</dbReference>
<dbReference type="GO" id="GO:0035999">
    <property type="term" value="P:tetrahydrofolate interconversion"/>
    <property type="evidence" value="ECO:0007669"/>
    <property type="project" value="TreeGrafter"/>
</dbReference>
<dbReference type="NCBIfam" id="TIGR02727">
    <property type="entry name" value="MTHFS_bact"/>
    <property type="match status" value="1"/>
</dbReference>
<evidence type="ECO:0000313" key="7">
    <source>
        <dbReference type="EMBL" id="CAB4761501.1"/>
    </source>
</evidence>
<evidence type="ECO:0000313" key="5">
    <source>
        <dbReference type="EMBL" id="CAB4583239.1"/>
    </source>
</evidence>
<evidence type="ECO:0000313" key="8">
    <source>
        <dbReference type="EMBL" id="CAB4860927.1"/>
    </source>
</evidence>
<name>A0A6J5YWP6_9ZZZZ</name>
<sequence>MVIRENKSQLRNRFRKERVDRFTEDSWIHIISANEIQGAKNIATYLSYGYEPKTGDINTALLELGKNLYLPRLKENSDIEWVIWDGSQESLRMNGKIQEPTGAAEENTNFEVIIVPALHIDRQGNRLGQGGGSYDRVLEKSKAWKIALLHHGEITNEPLPLEPHDQKVSAAATPEIIVRF</sequence>
<dbReference type="PANTHER" id="PTHR23407">
    <property type="entry name" value="ATPASE INHIBITOR/5-FORMYLTETRAHYDROFOLATE CYCLO-LIGASE"/>
    <property type="match status" value="1"/>
</dbReference>
<dbReference type="EMBL" id="CAEZZO010000010">
    <property type="protein sequence ID" value="CAB4761501.1"/>
    <property type="molecule type" value="Genomic_DNA"/>
</dbReference>
<dbReference type="InterPro" id="IPR002698">
    <property type="entry name" value="FTHF_cligase"/>
</dbReference>
<dbReference type="Pfam" id="PF01812">
    <property type="entry name" value="5-FTHF_cyc-lig"/>
    <property type="match status" value="1"/>
</dbReference>
<accession>A0A6J5YWP6</accession>
<evidence type="ECO:0000313" key="9">
    <source>
        <dbReference type="EMBL" id="CAB4944534.1"/>
    </source>
</evidence>
<reference evidence="4" key="1">
    <citation type="submission" date="2020-05" db="EMBL/GenBank/DDBJ databases">
        <authorList>
            <person name="Chiriac C."/>
            <person name="Salcher M."/>
            <person name="Ghai R."/>
            <person name="Kavagutti S V."/>
        </authorList>
    </citation>
    <scope>NUCLEOTIDE SEQUENCE</scope>
</reference>
<keyword evidence="3" id="KW-0067">ATP-binding</keyword>